<feature type="domain" description="HTH marR-type" evidence="1">
    <location>
        <begin position="1"/>
        <end position="145"/>
    </location>
</feature>
<dbReference type="InterPro" id="IPR039422">
    <property type="entry name" value="MarR/SlyA-like"/>
</dbReference>
<evidence type="ECO:0000313" key="2">
    <source>
        <dbReference type="EMBL" id="RZT86036.1"/>
    </source>
</evidence>
<dbReference type="SMART" id="SM00347">
    <property type="entry name" value="HTH_MARR"/>
    <property type="match status" value="1"/>
</dbReference>
<organism evidence="2 3">
    <name type="scientific">Pseudonocardia sediminis</name>
    <dbReference type="NCBI Taxonomy" id="1397368"/>
    <lineage>
        <taxon>Bacteria</taxon>
        <taxon>Bacillati</taxon>
        <taxon>Actinomycetota</taxon>
        <taxon>Actinomycetes</taxon>
        <taxon>Pseudonocardiales</taxon>
        <taxon>Pseudonocardiaceae</taxon>
        <taxon>Pseudonocardia</taxon>
    </lineage>
</organism>
<protein>
    <submittedName>
        <fullName evidence="2">MarR family protein</fullName>
    </submittedName>
</protein>
<gene>
    <name evidence="2" type="ORF">EV383_2924</name>
</gene>
<dbReference type="PANTHER" id="PTHR33164">
    <property type="entry name" value="TRANSCRIPTIONAL REGULATOR, MARR FAMILY"/>
    <property type="match status" value="1"/>
</dbReference>
<dbReference type="Proteomes" id="UP000291591">
    <property type="component" value="Unassembled WGS sequence"/>
</dbReference>
<proteinExistence type="predicted"/>
<evidence type="ECO:0000313" key="3">
    <source>
        <dbReference type="Proteomes" id="UP000291591"/>
    </source>
</evidence>
<dbReference type="RefSeq" id="WP_242623100.1">
    <property type="nucleotide sequence ID" value="NZ_SHKL01000001.1"/>
</dbReference>
<dbReference type="GO" id="GO:0006950">
    <property type="term" value="P:response to stress"/>
    <property type="evidence" value="ECO:0007669"/>
    <property type="project" value="TreeGrafter"/>
</dbReference>
<sequence length="163" mass="17744">MTDGRQEARERVVQGLRAFAATQSELGRVFARSRRMHTTDAAAAVEILTAEERGEPLTPARLAERIALTPGATSTLLNRLEGAGHILRTRGHSDRRIVTLHTTPAINEAADAFYAPLAERLDAAISGYSEAELALVEEVVDRLHHAMTTSTETIDESMTTDPL</sequence>
<dbReference type="Pfam" id="PF01047">
    <property type="entry name" value="MarR"/>
    <property type="match status" value="1"/>
</dbReference>
<dbReference type="GO" id="GO:0003700">
    <property type="term" value="F:DNA-binding transcription factor activity"/>
    <property type="evidence" value="ECO:0007669"/>
    <property type="project" value="InterPro"/>
</dbReference>
<comment type="caution">
    <text evidence="2">The sequence shown here is derived from an EMBL/GenBank/DDBJ whole genome shotgun (WGS) entry which is preliminary data.</text>
</comment>
<dbReference type="PROSITE" id="PS50995">
    <property type="entry name" value="HTH_MARR_2"/>
    <property type="match status" value="1"/>
</dbReference>
<dbReference type="EMBL" id="SHKL01000001">
    <property type="protein sequence ID" value="RZT86036.1"/>
    <property type="molecule type" value="Genomic_DNA"/>
</dbReference>
<dbReference type="InterPro" id="IPR036390">
    <property type="entry name" value="WH_DNA-bd_sf"/>
</dbReference>
<dbReference type="SUPFAM" id="SSF46785">
    <property type="entry name" value="Winged helix' DNA-binding domain"/>
    <property type="match status" value="1"/>
</dbReference>
<reference evidence="2 3" key="1">
    <citation type="submission" date="2019-02" db="EMBL/GenBank/DDBJ databases">
        <title>Sequencing the genomes of 1000 actinobacteria strains.</title>
        <authorList>
            <person name="Klenk H.-P."/>
        </authorList>
    </citation>
    <scope>NUCLEOTIDE SEQUENCE [LARGE SCALE GENOMIC DNA]</scope>
    <source>
        <strain evidence="2 3">DSM 45779</strain>
    </source>
</reference>
<accession>A0A4Q7UW29</accession>
<dbReference type="InterPro" id="IPR000835">
    <property type="entry name" value="HTH_MarR-typ"/>
</dbReference>
<dbReference type="PRINTS" id="PR00598">
    <property type="entry name" value="HTHMARR"/>
</dbReference>
<dbReference type="PANTHER" id="PTHR33164:SF106">
    <property type="entry name" value="TRANSCRIPTIONAL REGULATORY PROTEIN"/>
    <property type="match status" value="1"/>
</dbReference>
<dbReference type="Gene3D" id="1.10.10.10">
    <property type="entry name" value="Winged helix-like DNA-binding domain superfamily/Winged helix DNA-binding domain"/>
    <property type="match status" value="1"/>
</dbReference>
<dbReference type="AlphaFoldDB" id="A0A4Q7UW29"/>
<keyword evidence="3" id="KW-1185">Reference proteome</keyword>
<dbReference type="InterPro" id="IPR036388">
    <property type="entry name" value="WH-like_DNA-bd_sf"/>
</dbReference>
<name>A0A4Q7UW29_PSEST</name>
<evidence type="ECO:0000259" key="1">
    <source>
        <dbReference type="PROSITE" id="PS50995"/>
    </source>
</evidence>